<organism evidence="5 6">
    <name type="scientific">Actinophytocola oryzae</name>
    <dbReference type="NCBI Taxonomy" id="502181"/>
    <lineage>
        <taxon>Bacteria</taxon>
        <taxon>Bacillati</taxon>
        <taxon>Actinomycetota</taxon>
        <taxon>Actinomycetes</taxon>
        <taxon>Pseudonocardiales</taxon>
        <taxon>Pseudonocardiaceae</taxon>
    </lineage>
</organism>
<dbReference type="InterPro" id="IPR018711">
    <property type="entry name" value="NAGPA"/>
</dbReference>
<dbReference type="OrthoDB" id="9809781at2"/>
<dbReference type="AlphaFoldDB" id="A0A4R7VWN4"/>
<dbReference type="Gene3D" id="3.60.21.10">
    <property type="match status" value="1"/>
</dbReference>
<evidence type="ECO:0000256" key="2">
    <source>
        <dbReference type="SAM" id="SignalP"/>
    </source>
</evidence>
<dbReference type="Pfam" id="PF09992">
    <property type="entry name" value="NAGPA"/>
    <property type="match status" value="1"/>
</dbReference>
<dbReference type="InterPro" id="IPR029052">
    <property type="entry name" value="Metallo-depent_PP-like"/>
</dbReference>
<feature type="region of interest" description="Disordered" evidence="1">
    <location>
        <begin position="389"/>
        <end position="411"/>
    </location>
</feature>
<feature type="domain" description="Calcineurin-like phosphoesterase" evidence="3">
    <location>
        <begin position="786"/>
        <end position="944"/>
    </location>
</feature>
<evidence type="ECO:0000313" key="5">
    <source>
        <dbReference type="EMBL" id="TDV53899.1"/>
    </source>
</evidence>
<feature type="chain" id="PRO_5038553876" evidence="2">
    <location>
        <begin position="23"/>
        <end position="1140"/>
    </location>
</feature>
<dbReference type="PANTHER" id="PTHR40446:SF2">
    <property type="entry name" value="N-ACETYLGLUCOSAMINE-1-PHOSPHODIESTER ALPHA-N-ACETYLGLUCOSAMINIDASE"/>
    <property type="match status" value="1"/>
</dbReference>
<dbReference type="Proteomes" id="UP000294927">
    <property type="component" value="Unassembled WGS sequence"/>
</dbReference>
<reference evidence="5 6" key="1">
    <citation type="submission" date="2019-03" db="EMBL/GenBank/DDBJ databases">
        <title>Genomic Encyclopedia of Archaeal and Bacterial Type Strains, Phase II (KMG-II): from individual species to whole genera.</title>
        <authorList>
            <person name="Goeker M."/>
        </authorList>
    </citation>
    <scope>NUCLEOTIDE SEQUENCE [LARGE SCALE GENOMIC DNA]</scope>
    <source>
        <strain evidence="5 6">DSM 45499</strain>
    </source>
</reference>
<proteinExistence type="predicted"/>
<feature type="domain" description="Phosphodiester glycosidase" evidence="4">
    <location>
        <begin position="243"/>
        <end position="418"/>
    </location>
</feature>
<sequence length="1140" mass="120125">MPTKSLRLLSLLAATASAVALAAPAAADPVLDPDASTSDATAFPGDDFLADARKAATATEPRLETATTTRPVAPGVTLRSFDRYGPDAYTGTPTWLQADSLTVDLTRGTTVDYLFPGQVAKGEPLSATANRAGAVAAVNGDFFDINNSTAPLGVGIRDGELIQSPDADATWHQSSAILTEDGIGDIGEVLFQGTVKAPTGDLTLDGVNKPTLRAGGIEVFTPLWGTYCRCRATQGATAVTEVEVTNNRVTAVRDTPGEGAIPDGTVVLVGRDAAATTLGALKPGDAVGIDYRARTAEDQKIHAAINGRQLLVVDGVVQKAGQGNNVPAAPRTALGFSRDGRRMFLLSADGRQPAFAEGLGLDELADMMVELGAYTAVNLDGGGSTTILAREPGGSTAQLENRPSDGGERNVPNGLGLFAPKGSGHLRAFWVETALDATRASGASAVAPSHPERVLQGLHRTLTAAGYDETYGPAKGNPRWRTSNGTVHNGVFTGRKPGAAKVVAEDRAAKGEITLTVLGPVRRTAPTKEQLALTGTAESTTFGVLGYDEEGTSAPVEPGDVTLTYDRDLLDVTPNADGQFTVKPRRDTGSALITIDVLGRRSVLPVTVGLTEVSVADFTDPTGWTFLGERATGAIAPAAGHTGQGLRLTYDFTQSTGTRTGGAVAPAGTVVPGQPKAIRVWVNSTGKGEWASLQAWDGNGVLLPAFRAGYLTFTGWRQLEFPVPAGTVYPLTLRRFYGAETVATNSYQGDLVIDDVTALVPPPLDVPPQPVEQDPIIHGSAGGDWRFAVMSDAQFVARDPDSDIVRNARRTLREIRAAKPDFLIVNGDLVDEASPEDFALAAQVLDEELGGTLPYYYVPGNHERGNDSLDNFRAVFGDTQQVFDHRGTRFITMDTSGINLRASDWTQLGRLRTELGKAARDRHVRSVVLVEHVPPRDPTPARASELSDRKEAATIETWLSDFQDRTGKGTAFIGAHVGTFHAGHVDGVPYFVNGNSGKNPSTLPSEGGFTGWSMWGVDTRGTRDDWLAAEVRPHVDTLTVTAPDSLRVGQSAVVSANLQQAGRTVPVAYPVSARWSASPNVHIGQQKDAKRYHTAVFDPATGELTALRPSTVTIAVTVNGVTTRHTLTLTAAHVAATGGH</sequence>
<dbReference type="PANTHER" id="PTHR40446">
    <property type="entry name" value="N-ACETYLGLUCOSAMINE-1-PHOSPHODIESTER ALPHA-N-ACETYLGLUCOSAMINIDASE"/>
    <property type="match status" value="1"/>
</dbReference>
<dbReference type="GO" id="GO:0016787">
    <property type="term" value="F:hydrolase activity"/>
    <property type="evidence" value="ECO:0007669"/>
    <property type="project" value="InterPro"/>
</dbReference>
<dbReference type="EMBL" id="SOCP01000004">
    <property type="protein sequence ID" value="TDV53899.1"/>
    <property type="molecule type" value="Genomic_DNA"/>
</dbReference>
<dbReference type="Pfam" id="PF00149">
    <property type="entry name" value="Metallophos"/>
    <property type="match status" value="1"/>
</dbReference>
<evidence type="ECO:0000256" key="1">
    <source>
        <dbReference type="SAM" id="MobiDB-lite"/>
    </source>
</evidence>
<keyword evidence="6" id="KW-1185">Reference proteome</keyword>
<accession>A0A4R7VWN4</accession>
<gene>
    <name evidence="5" type="ORF">CLV71_104367</name>
</gene>
<dbReference type="InterPro" id="IPR004843">
    <property type="entry name" value="Calcineurin-like_PHP"/>
</dbReference>
<dbReference type="SUPFAM" id="SSF56300">
    <property type="entry name" value="Metallo-dependent phosphatases"/>
    <property type="match status" value="1"/>
</dbReference>
<keyword evidence="2" id="KW-0732">Signal</keyword>
<evidence type="ECO:0000259" key="3">
    <source>
        <dbReference type="Pfam" id="PF00149"/>
    </source>
</evidence>
<evidence type="ECO:0000259" key="4">
    <source>
        <dbReference type="Pfam" id="PF09992"/>
    </source>
</evidence>
<protein>
    <submittedName>
        <fullName evidence="5">3',5'-cyclic AMP phosphodiesterase CpdA</fullName>
    </submittedName>
</protein>
<evidence type="ECO:0000313" key="6">
    <source>
        <dbReference type="Proteomes" id="UP000294927"/>
    </source>
</evidence>
<feature type="signal peptide" evidence="2">
    <location>
        <begin position="1"/>
        <end position="22"/>
    </location>
</feature>
<dbReference type="RefSeq" id="WP_133902913.1">
    <property type="nucleotide sequence ID" value="NZ_SOCP01000004.1"/>
</dbReference>
<comment type="caution">
    <text evidence="5">The sequence shown here is derived from an EMBL/GenBank/DDBJ whole genome shotgun (WGS) entry which is preliminary data.</text>
</comment>
<name>A0A4R7VWN4_9PSEU</name>